<dbReference type="EMBL" id="MFGW01000062">
    <property type="protein sequence ID" value="OGF67317.1"/>
    <property type="molecule type" value="Genomic_DNA"/>
</dbReference>
<accession>A0A1F5VVL7</accession>
<evidence type="ECO:0000313" key="3">
    <source>
        <dbReference type="Proteomes" id="UP000178943"/>
    </source>
</evidence>
<reference evidence="2 3" key="1">
    <citation type="journal article" date="2016" name="Nat. Commun.">
        <title>Thousands of microbial genomes shed light on interconnected biogeochemical processes in an aquifer system.</title>
        <authorList>
            <person name="Anantharaman K."/>
            <person name="Brown C.T."/>
            <person name="Hug L.A."/>
            <person name="Sharon I."/>
            <person name="Castelle C.J."/>
            <person name="Probst A.J."/>
            <person name="Thomas B.C."/>
            <person name="Singh A."/>
            <person name="Wilkins M.J."/>
            <person name="Karaoz U."/>
            <person name="Brodie E.L."/>
            <person name="Williams K.H."/>
            <person name="Hubbard S.S."/>
            <person name="Banfield J.F."/>
        </authorList>
    </citation>
    <scope>NUCLEOTIDE SEQUENCE [LARGE SCALE GENOMIC DNA]</scope>
</reference>
<name>A0A1F5VVL7_9BACT</name>
<evidence type="ECO:0000256" key="1">
    <source>
        <dbReference type="SAM" id="Coils"/>
    </source>
</evidence>
<organism evidence="2 3">
    <name type="scientific">Candidatus Fischerbacteria bacterium RBG_13_37_8</name>
    <dbReference type="NCBI Taxonomy" id="1817863"/>
    <lineage>
        <taxon>Bacteria</taxon>
        <taxon>Candidatus Fischeribacteriota</taxon>
    </lineage>
</organism>
<evidence type="ECO:0008006" key="4">
    <source>
        <dbReference type="Google" id="ProtNLM"/>
    </source>
</evidence>
<protein>
    <recommendedName>
        <fullName evidence="4">Transposase</fullName>
    </recommendedName>
</protein>
<proteinExistence type="predicted"/>
<feature type="coiled-coil region" evidence="1">
    <location>
        <begin position="16"/>
        <end position="52"/>
    </location>
</feature>
<gene>
    <name evidence="2" type="ORF">A2Y62_15935</name>
</gene>
<sequence>MPTLQEAFALKGVFYLLKAKTENNNARRHKSLLEAKKLLENALSKNRNIRAKYQPSLDETNHLLK</sequence>
<keyword evidence="1" id="KW-0175">Coiled coil</keyword>
<comment type="caution">
    <text evidence="2">The sequence shown here is derived from an EMBL/GenBank/DDBJ whole genome shotgun (WGS) entry which is preliminary data.</text>
</comment>
<dbReference type="Proteomes" id="UP000178943">
    <property type="component" value="Unassembled WGS sequence"/>
</dbReference>
<evidence type="ECO:0000313" key="2">
    <source>
        <dbReference type="EMBL" id="OGF67317.1"/>
    </source>
</evidence>
<dbReference type="STRING" id="1817863.A2Y62_15935"/>
<dbReference type="AlphaFoldDB" id="A0A1F5VVL7"/>